<evidence type="ECO:0000313" key="2">
    <source>
        <dbReference type="Proteomes" id="UP000269883"/>
    </source>
</evidence>
<reference evidence="1 2" key="1">
    <citation type="journal article" date="2018" name="Sci. Adv.">
        <title>Multi-heme cytochromes provide a pathway for survival in energy-limited environments.</title>
        <authorList>
            <person name="Deng X."/>
            <person name="Dohmae N."/>
            <person name="Nealson K.H."/>
            <person name="Hashimoto K."/>
            <person name="Okamoto A."/>
        </authorList>
    </citation>
    <scope>NUCLEOTIDE SEQUENCE [LARGE SCALE GENOMIC DNA]</scope>
    <source>
        <strain evidence="1 2">IS5</strain>
    </source>
</reference>
<dbReference type="AlphaFoldDB" id="A0A2Z6AYH8"/>
<gene>
    <name evidence="1" type="ORF">DFE_1585</name>
</gene>
<proteinExistence type="predicted"/>
<keyword evidence="2" id="KW-1185">Reference proteome</keyword>
<dbReference type="Proteomes" id="UP000269883">
    <property type="component" value="Chromosome"/>
</dbReference>
<dbReference type="EMBL" id="AP017378">
    <property type="protein sequence ID" value="BBD08311.1"/>
    <property type="molecule type" value="Genomic_DNA"/>
</dbReference>
<protein>
    <submittedName>
        <fullName evidence="1">Uncharacterized protein</fullName>
    </submittedName>
</protein>
<evidence type="ECO:0000313" key="1">
    <source>
        <dbReference type="EMBL" id="BBD08311.1"/>
    </source>
</evidence>
<sequence length="99" mass="11673">MAETIDDITINWEDEEGRLLVKELKKEVLTKGSWSTIIFMYQEMDKRTEEYKPAKIRVGRYQKRGGRYSLQSKFNISSAKQAKQLVDVLQGWLPEMEQD</sequence>
<dbReference type="RefSeq" id="WP_126378305.1">
    <property type="nucleotide sequence ID" value="NZ_AP017378.1"/>
</dbReference>
<dbReference type="OrthoDB" id="9802707at2"/>
<dbReference type="KEGG" id="dfl:DFE_1585"/>
<accession>A0A2Z6AYH8</accession>
<name>A0A2Z6AYH8_9BACT</name>
<organism evidence="1 2">
    <name type="scientific">Desulfovibrio ferrophilus</name>
    <dbReference type="NCBI Taxonomy" id="241368"/>
    <lineage>
        <taxon>Bacteria</taxon>
        <taxon>Pseudomonadati</taxon>
        <taxon>Thermodesulfobacteriota</taxon>
        <taxon>Desulfovibrionia</taxon>
        <taxon>Desulfovibrionales</taxon>
        <taxon>Desulfovibrionaceae</taxon>
        <taxon>Desulfovibrio</taxon>
    </lineage>
</organism>